<dbReference type="AlphaFoldDB" id="A0A9P4R295"/>
<evidence type="ECO:0000256" key="1">
    <source>
        <dbReference type="SAM" id="MobiDB-lite"/>
    </source>
</evidence>
<feature type="compositionally biased region" description="Basic and acidic residues" evidence="1">
    <location>
        <begin position="117"/>
        <end position="135"/>
    </location>
</feature>
<feature type="region of interest" description="Disordered" evidence="1">
    <location>
        <begin position="189"/>
        <end position="210"/>
    </location>
</feature>
<keyword evidence="3" id="KW-1185">Reference proteome</keyword>
<dbReference type="EMBL" id="ML996117">
    <property type="protein sequence ID" value="KAF2737304.1"/>
    <property type="molecule type" value="Genomic_DNA"/>
</dbReference>
<evidence type="ECO:0000313" key="2">
    <source>
        <dbReference type="EMBL" id="KAF2737304.1"/>
    </source>
</evidence>
<name>A0A9P4R295_9PLEO</name>
<sequence>MLATRPEKAFCFWIEKIIASGNMVLQNVWHHRRVAESSAKACWICYKPSSSVLITPDNKDFFYLCIGHLKDRGFCVPDADEAAAAAARTKQMELDREIEKVKKEYEERQARKREKRKEKDKDKDKDKDKGSKKQDEEEDKDDEKAKDEKIKELSKSKEESEVEPGSRIYSLNKNFYQMRIDKMRNAEIAKRNRERLKNPSLFPSAPTGDL</sequence>
<dbReference type="Pfam" id="PF08432">
    <property type="entry name" value="Vfa1"/>
    <property type="match status" value="1"/>
</dbReference>
<gene>
    <name evidence="2" type="ORF">EJ04DRAFT_510409</name>
</gene>
<feature type="region of interest" description="Disordered" evidence="1">
    <location>
        <begin position="106"/>
        <end position="175"/>
    </location>
</feature>
<feature type="non-terminal residue" evidence="2">
    <location>
        <position position="1"/>
    </location>
</feature>
<accession>A0A9P4R295</accession>
<reference evidence="2" key="1">
    <citation type="journal article" date="2020" name="Stud. Mycol.">
        <title>101 Dothideomycetes genomes: a test case for predicting lifestyles and emergence of pathogens.</title>
        <authorList>
            <person name="Haridas S."/>
            <person name="Albert R."/>
            <person name="Binder M."/>
            <person name="Bloem J."/>
            <person name="Labutti K."/>
            <person name="Salamov A."/>
            <person name="Andreopoulos B."/>
            <person name="Baker S."/>
            <person name="Barry K."/>
            <person name="Bills G."/>
            <person name="Bluhm B."/>
            <person name="Cannon C."/>
            <person name="Castanera R."/>
            <person name="Culley D."/>
            <person name="Daum C."/>
            <person name="Ezra D."/>
            <person name="Gonzalez J."/>
            <person name="Henrissat B."/>
            <person name="Kuo A."/>
            <person name="Liang C."/>
            <person name="Lipzen A."/>
            <person name="Lutzoni F."/>
            <person name="Magnuson J."/>
            <person name="Mondo S."/>
            <person name="Nolan M."/>
            <person name="Ohm R."/>
            <person name="Pangilinan J."/>
            <person name="Park H.-J."/>
            <person name="Ramirez L."/>
            <person name="Alfaro M."/>
            <person name="Sun H."/>
            <person name="Tritt A."/>
            <person name="Yoshinaga Y."/>
            <person name="Zwiers L.-H."/>
            <person name="Turgeon B."/>
            <person name="Goodwin S."/>
            <person name="Spatafora J."/>
            <person name="Crous P."/>
            <person name="Grigoriev I."/>
        </authorList>
    </citation>
    <scope>NUCLEOTIDE SEQUENCE</scope>
    <source>
        <strain evidence="2">CBS 125425</strain>
    </source>
</reference>
<dbReference type="GO" id="GO:0007034">
    <property type="term" value="P:vacuolar transport"/>
    <property type="evidence" value="ECO:0007669"/>
    <property type="project" value="TreeGrafter"/>
</dbReference>
<dbReference type="GO" id="GO:0005768">
    <property type="term" value="C:endosome"/>
    <property type="evidence" value="ECO:0007669"/>
    <property type="project" value="TreeGrafter"/>
</dbReference>
<dbReference type="Proteomes" id="UP000799444">
    <property type="component" value="Unassembled WGS sequence"/>
</dbReference>
<feature type="compositionally biased region" description="Basic and acidic residues" evidence="1">
    <location>
        <begin position="142"/>
        <end position="159"/>
    </location>
</feature>
<evidence type="ECO:0000313" key="3">
    <source>
        <dbReference type="Proteomes" id="UP000799444"/>
    </source>
</evidence>
<proteinExistence type="predicted"/>
<dbReference type="InterPro" id="IPR013640">
    <property type="entry name" value="Vfa1"/>
</dbReference>
<protein>
    <submittedName>
        <fullName evidence="2">DUF1742-domain-containing protein</fullName>
    </submittedName>
</protein>
<comment type="caution">
    <text evidence="2">The sequence shown here is derived from an EMBL/GenBank/DDBJ whole genome shotgun (WGS) entry which is preliminary data.</text>
</comment>
<dbReference type="PANTHER" id="PTHR28218:SF1">
    <property type="entry name" value="VPS4-ASSOCIATED PROTEIN 1"/>
    <property type="match status" value="1"/>
</dbReference>
<dbReference type="PANTHER" id="PTHR28218">
    <property type="entry name" value="VPS4-ASSOCIATED PROTEIN 1"/>
    <property type="match status" value="1"/>
</dbReference>
<dbReference type="OrthoDB" id="2158714at2759"/>
<organism evidence="2 3">
    <name type="scientific">Polyplosphaeria fusca</name>
    <dbReference type="NCBI Taxonomy" id="682080"/>
    <lineage>
        <taxon>Eukaryota</taxon>
        <taxon>Fungi</taxon>
        <taxon>Dikarya</taxon>
        <taxon>Ascomycota</taxon>
        <taxon>Pezizomycotina</taxon>
        <taxon>Dothideomycetes</taxon>
        <taxon>Pleosporomycetidae</taxon>
        <taxon>Pleosporales</taxon>
        <taxon>Tetraplosphaeriaceae</taxon>
        <taxon>Polyplosphaeria</taxon>
    </lineage>
</organism>